<dbReference type="EMBL" id="JBHLXP010000011">
    <property type="protein sequence ID" value="MFC0050708.1"/>
    <property type="molecule type" value="Genomic_DNA"/>
</dbReference>
<dbReference type="RefSeq" id="WP_377248817.1">
    <property type="nucleotide sequence ID" value="NZ_JBHLXP010000011.1"/>
</dbReference>
<comment type="pathway">
    <text evidence="11">Porphyrin-containing compound metabolism.</text>
</comment>
<feature type="transmembrane region" description="Helical" evidence="12">
    <location>
        <begin position="241"/>
        <end position="259"/>
    </location>
</feature>
<sequence length="350" mass="38306">MSGLKRLVSFAIALTMVVIVLGAYTRLTDAGLGCPDWPGCYGFMQLPQEHHADIAASRFPERPLEPHKARNEMVHRYFAGTLGLVIAAIFVLSTLAERKVRLLPAALLALVVFQAALGMWTVTLNLFPLVVMGHLLGGFSLLTLLWLYRRQLAPPVVTPAPAVPSRLRLLGTCASLVLVLQIALGGWTSANYAAMACVELPLCHAGWTQQLKFDEAFDLHLGHDNYEFGVMSKEARQTIHISHRLGAVVTLLLVGAFAIRLWRFGVGNQMEGALYRRQALLVLLLLSLQFVLGVLNIWWLLPLPNAVAHNFVAANLLAATILARVQLGRSMQSVRQHSVMQSPSSSGSRA</sequence>
<protein>
    <submittedName>
        <fullName evidence="13">Heme A synthase</fullName>
    </submittedName>
</protein>
<evidence type="ECO:0000313" key="14">
    <source>
        <dbReference type="Proteomes" id="UP001589813"/>
    </source>
</evidence>
<feature type="transmembrane region" description="Helical" evidence="12">
    <location>
        <begin position="102"/>
        <end position="120"/>
    </location>
</feature>
<evidence type="ECO:0000256" key="2">
    <source>
        <dbReference type="ARBA" id="ARBA00022475"/>
    </source>
</evidence>
<feature type="transmembrane region" description="Helical" evidence="12">
    <location>
        <begin position="126"/>
        <end position="148"/>
    </location>
</feature>
<dbReference type="PANTHER" id="PTHR35457:SF1">
    <property type="entry name" value="HEME A SYNTHASE"/>
    <property type="match status" value="1"/>
</dbReference>
<keyword evidence="3 12" id="KW-0812">Transmembrane</keyword>
<evidence type="ECO:0000256" key="3">
    <source>
        <dbReference type="ARBA" id="ARBA00022692"/>
    </source>
</evidence>
<dbReference type="Proteomes" id="UP001589813">
    <property type="component" value="Unassembled WGS sequence"/>
</dbReference>
<keyword evidence="4" id="KW-0479">Metal-binding</keyword>
<dbReference type="InterPro" id="IPR050450">
    <property type="entry name" value="COX15/CtaA_HemeA_synthase"/>
</dbReference>
<dbReference type="InterPro" id="IPR003780">
    <property type="entry name" value="COX15/CtaA_fam"/>
</dbReference>
<feature type="transmembrane region" description="Helical" evidence="12">
    <location>
        <begin position="7"/>
        <end position="27"/>
    </location>
</feature>
<evidence type="ECO:0000256" key="6">
    <source>
        <dbReference type="ARBA" id="ARBA00023002"/>
    </source>
</evidence>
<gene>
    <name evidence="13" type="ORF">ACFFJP_20695</name>
</gene>
<keyword evidence="8" id="KW-0350">Heme biosynthesis</keyword>
<keyword evidence="5 12" id="KW-1133">Transmembrane helix</keyword>
<feature type="transmembrane region" description="Helical" evidence="12">
    <location>
        <begin position="280"/>
        <end position="301"/>
    </location>
</feature>
<keyword evidence="6" id="KW-0560">Oxidoreductase</keyword>
<evidence type="ECO:0000313" key="13">
    <source>
        <dbReference type="EMBL" id="MFC0050708.1"/>
    </source>
</evidence>
<keyword evidence="2" id="KW-1003">Cell membrane</keyword>
<feature type="transmembrane region" description="Helical" evidence="12">
    <location>
        <begin position="169"/>
        <end position="190"/>
    </location>
</feature>
<evidence type="ECO:0000256" key="12">
    <source>
        <dbReference type="SAM" id="Phobius"/>
    </source>
</evidence>
<dbReference type="Pfam" id="PF02628">
    <property type="entry name" value="COX15-CtaA"/>
    <property type="match status" value="1"/>
</dbReference>
<organism evidence="13 14">
    <name type="scientific">Rheinheimera tilapiae</name>
    <dbReference type="NCBI Taxonomy" id="875043"/>
    <lineage>
        <taxon>Bacteria</taxon>
        <taxon>Pseudomonadati</taxon>
        <taxon>Pseudomonadota</taxon>
        <taxon>Gammaproteobacteria</taxon>
        <taxon>Chromatiales</taxon>
        <taxon>Chromatiaceae</taxon>
        <taxon>Rheinheimera</taxon>
    </lineage>
</organism>
<evidence type="ECO:0000256" key="8">
    <source>
        <dbReference type="ARBA" id="ARBA00023133"/>
    </source>
</evidence>
<accession>A0ABV6BMH7</accession>
<keyword evidence="9 12" id="KW-0472">Membrane</keyword>
<comment type="subcellular location">
    <subcellularLocation>
        <location evidence="1">Membrane</location>
        <topology evidence="1">Multi-pass membrane protein</topology>
    </subcellularLocation>
</comment>
<keyword evidence="10" id="KW-1015">Disulfide bond</keyword>
<dbReference type="PANTHER" id="PTHR35457">
    <property type="entry name" value="HEME A SYNTHASE"/>
    <property type="match status" value="1"/>
</dbReference>
<proteinExistence type="predicted"/>
<evidence type="ECO:0000256" key="10">
    <source>
        <dbReference type="ARBA" id="ARBA00023157"/>
    </source>
</evidence>
<keyword evidence="7" id="KW-0408">Iron</keyword>
<evidence type="ECO:0000256" key="1">
    <source>
        <dbReference type="ARBA" id="ARBA00004141"/>
    </source>
</evidence>
<evidence type="ECO:0000256" key="4">
    <source>
        <dbReference type="ARBA" id="ARBA00022723"/>
    </source>
</evidence>
<evidence type="ECO:0000256" key="5">
    <source>
        <dbReference type="ARBA" id="ARBA00022989"/>
    </source>
</evidence>
<feature type="transmembrane region" description="Helical" evidence="12">
    <location>
        <begin position="77"/>
        <end position="95"/>
    </location>
</feature>
<keyword evidence="14" id="KW-1185">Reference proteome</keyword>
<evidence type="ECO:0000256" key="11">
    <source>
        <dbReference type="ARBA" id="ARBA00023444"/>
    </source>
</evidence>
<comment type="caution">
    <text evidence="13">The sequence shown here is derived from an EMBL/GenBank/DDBJ whole genome shotgun (WGS) entry which is preliminary data.</text>
</comment>
<feature type="transmembrane region" description="Helical" evidence="12">
    <location>
        <begin position="307"/>
        <end position="327"/>
    </location>
</feature>
<name>A0ABV6BMH7_9GAMM</name>
<evidence type="ECO:0000256" key="7">
    <source>
        <dbReference type="ARBA" id="ARBA00023004"/>
    </source>
</evidence>
<reference evidence="13 14" key="1">
    <citation type="submission" date="2024-09" db="EMBL/GenBank/DDBJ databases">
        <authorList>
            <person name="Sun Q."/>
            <person name="Mori K."/>
        </authorList>
    </citation>
    <scope>NUCLEOTIDE SEQUENCE [LARGE SCALE GENOMIC DNA]</scope>
    <source>
        <strain evidence="13 14">KCTC 23315</strain>
    </source>
</reference>
<evidence type="ECO:0000256" key="9">
    <source>
        <dbReference type="ARBA" id="ARBA00023136"/>
    </source>
</evidence>